<keyword evidence="3" id="KW-1185">Reference proteome</keyword>
<dbReference type="KEGG" id="aagg:ETAA8_62230"/>
<dbReference type="AlphaFoldDB" id="A0A517YLI9"/>
<dbReference type="InterPro" id="IPR002937">
    <property type="entry name" value="Amino_oxidase"/>
</dbReference>
<dbReference type="Gene3D" id="1.10.3110.10">
    <property type="entry name" value="protoporphyrinogen ix oxidase, domain 3"/>
    <property type="match status" value="1"/>
</dbReference>
<dbReference type="PANTHER" id="PTHR42923:SF17">
    <property type="entry name" value="AMINE OXIDASE DOMAIN-CONTAINING PROTEIN"/>
    <property type="match status" value="1"/>
</dbReference>
<organism evidence="2 3">
    <name type="scientific">Anatilimnocola aggregata</name>
    <dbReference type="NCBI Taxonomy" id="2528021"/>
    <lineage>
        <taxon>Bacteria</taxon>
        <taxon>Pseudomonadati</taxon>
        <taxon>Planctomycetota</taxon>
        <taxon>Planctomycetia</taxon>
        <taxon>Pirellulales</taxon>
        <taxon>Pirellulaceae</taxon>
        <taxon>Anatilimnocola</taxon>
    </lineage>
</organism>
<reference evidence="2 3" key="1">
    <citation type="submission" date="2019-02" db="EMBL/GenBank/DDBJ databases">
        <title>Deep-cultivation of Planctomycetes and their phenomic and genomic characterization uncovers novel biology.</title>
        <authorList>
            <person name="Wiegand S."/>
            <person name="Jogler M."/>
            <person name="Boedeker C."/>
            <person name="Pinto D."/>
            <person name="Vollmers J."/>
            <person name="Rivas-Marin E."/>
            <person name="Kohn T."/>
            <person name="Peeters S.H."/>
            <person name="Heuer A."/>
            <person name="Rast P."/>
            <person name="Oberbeckmann S."/>
            <person name="Bunk B."/>
            <person name="Jeske O."/>
            <person name="Meyerdierks A."/>
            <person name="Storesund J.E."/>
            <person name="Kallscheuer N."/>
            <person name="Luecker S."/>
            <person name="Lage O.M."/>
            <person name="Pohl T."/>
            <person name="Merkel B.J."/>
            <person name="Hornburger P."/>
            <person name="Mueller R.-W."/>
            <person name="Bruemmer F."/>
            <person name="Labrenz M."/>
            <person name="Spormann A.M."/>
            <person name="Op den Camp H."/>
            <person name="Overmann J."/>
            <person name="Amann R."/>
            <person name="Jetten M.S.M."/>
            <person name="Mascher T."/>
            <person name="Medema M.H."/>
            <person name="Devos D.P."/>
            <person name="Kaster A.-K."/>
            <person name="Ovreas L."/>
            <person name="Rohde M."/>
            <person name="Galperin M.Y."/>
            <person name="Jogler C."/>
        </authorList>
    </citation>
    <scope>NUCLEOTIDE SEQUENCE [LARGE SCALE GENOMIC DNA]</scope>
    <source>
        <strain evidence="2 3">ETA_A8</strain>
    </source>
</reference>
<accession>A0A517YLI9</accession>
<evidence type="ECO:0000313" key="3">
    <source>
        <dbReference type="Proteomes" id="UP000315017"/>
    </source>
</evidence>
<dbReference type="OrthoDB" id="20837at2"/>
<dbReference type="GO" id="GO:0016491">
    <property type="term" value="F:oxidoreductase activity"/>
    <property type="evidence" value="ECO:0007669"/>
    <property type="project" value="InterPro"/>
</dbReference>
<dbReference type="Gene3D" id="3.50.50.60">
    <property type="entry name" value="FAD/NAD(P)-binding domain"/>
    <property type="match status" value="1"/>
</dbReference>
<dbReference type="EMBL" id="CP036274">
    <property type="protein sequence ID" value="QDU31070.1"/>
    <property type="molecule type" value="Genomic_DNA"/>
</dbReference>
<dbReference type="Gene3D" id="3.90.660.20">
    <property type="entry name" value="Protoporphyrinogen oxidase, mitochondrial, domain 2"/>
    <property type="match status" value="1"/>
</dbReference>
<proteinExistence type="predicted"/>
<name>A0A517YLI9_9BACT</name>
<gene>
    <name evidence="2" type="ORF">ETAA8_62230</name>
</gene>
<dbReference type="Pfam" id="PF01593">
    <property type="entry name" value="Amino_oxidase"/>
    <property type="match status" value="1"/>
</dbReference>
<dbReference type="InterPro" id="IPR050464">
    <property type="entry name" value="Zeta_carotene_desat/Oxidored"/>
</dbReference>
<feature type="domain" description="Amine oxidase" evidence="1">
    <location>
        <begin position="10"/>
        <end position="293"/>
    </location>
</feature>
<sequence length="436" mass="48684">MQIAVIGSGISGLLTARLLASRHQVCLYEASATIGGHTCTIDVELAGRSFAVDTGFMVFNERTYPNFCQLLDLIGIDSQPSDMSFSVRCDRSGLEYEGSSLSGLFAQRRNIFRPRFYRLLADILRFNRVAIAALQKLNDDQTLGHFVQQHHLGSDFVDQYLVPMGAAIWSTRPRDMLDFPAKFTLAFFHNHGLLQIRDRPVWRTIPGGARRYALRLAADIPEIQLSAPIRQITRTADGVWVSAMGADPRHFDHVVLGCHSDQALRLLADATATEREILAAIPYQQNEVIVHTDTSILPRSQRAWASWNYLTPRVTDEQETGNVAVTYDLSRLQRVNSPTPILATLNTPYEIAPAKVLRRMQFQHPVFSRASAIAQSRWAEINGPRRTWFCGAYWGHGFHEDGVRSALAVAREFGVTLEACTAVCTKERSGTVATAR</sequence>
<evidence type="ECO:0000313" key="2">
    <source>
        <dbReference type="EMBL" id="QDU31070.1"/>
    </source>
</evidence>
<dbReference type="RefSeq" id="WP_145097591.1">
    <property type="nucleotide sequence ID" value="NZ_CP036274.1"/>
</dbReference>
<protein>
    <recommendedName>
        <fullName evidence="1">Amine oxidase domain-containing protein</fullName>
    </recommendedName>
</protein>
<dbReference type="PANTHER" id="PTHR42923">
    <property type="entry name" value="PROTOPORPHYRINOGEN OXIDASE"/>
    <property type="match status" value="1"/>
</dbReference>
<dbReference type="InterPro" id="IPR036188">
    <property type="entry name" value="FAD/NAD-bd_sf"/>
</dbReference>
<dbReference type="SUPFAM" id="SSF51905">
    <property type="entry name" value="FAD/NAD(P)-binding domain"/>
    <property type="match status" value="1"/>
</dbReference>
<dbReference type="Proteomes" id="UP000315017">
    <property type="component" value="Chromosome"/>
</dbReference>
<evidence type="ECO:0000259" key="1">
    <source>
        <dbReference type="Pfam" id="PF01593"/>
    </source>
</evidence>